<accession>A0A645F6R3</accession>
<proteinExistence type="predicted"/>
<gene>
    <name evidence="1" type="ORF">SDC9_157170</name>
</gene>
<sequence>MGEQDADHQLDDFARREMVASLFIGLFVETPDQIFEQVTHFDVRDAIRVQVDGCNLLDHLKQAIGFVQLLDFFIEFELLDDFPRPRRKTGDVVVQVGRQFIGITQQVLEGKFTGVVETELEAMIDHRLDGFGVVLAIGLKLAVIVDHLLLAALQHAIETAKHGQRNHYPAILGRTVGTTQKIGDVPDHIALLFERFVVFHRMFFSRNIRSHKQACVKMKMVFQKTERGLVSLFLGFVALFA</sequence>
<evidence type="ECO:0000313" key="1">
    <source>
        <dbReference type="EMBL" id="MPN09877.1"/>
    </source>
</evidence>
<comment type="caution">
    <text evidence="1">The sequence shown here is derived from an EMBL/GenBank/DDBJ whole genome shotgun (WGS) entry which is preliminary data.</text>
</comment>
<organism evidence="1">
    <name type="scientific">bioreactor metagenome</name>
    <dbReference type="NCBI Taxonomy" id="1076179"/>
    <lineage>
        <taxon>unclassified sequences</taxon>
        <taxon>metagenomes</taxon>
        <taxon>ecological metagenomes</taxon>
    </lineage>
</organism>
<dbReference type="AlphaFoldDB" id="A0A645F6R3"/>
<protein>
    <submittedName>
        <fullName evidence="1">Uncharacterized protein</fullName>
    </submittedName>
</protein>
<name>A0A645F6R3_9ZZZZ</name>
<dbReference type="EMBL" id="VSSQ01056002">
    <property type="protein sequence ID" value="MPN09877.1"/>
    <property type="molecule type" value="Genomic_DNA"/>
</dbReference>
<reference evidence="1" key="1">
    <citation type="submission" date="2019-08" db="EMBL/GenBank/DDBJ databases">
        <authorList>
            <person name="Kucharzyk K."/>
            <person name="Murdoch R.W."/>
            <person name="Higgins S."/>
            <person name="Loffler F."/>
        </authorList>
    </citation>
    <scope>NUCLEOTIDE SEQUENCE</scope>
</reference>